<protein>
    <submittedName>
        <fullName evidence="19">Uncharacterized protein</fullName>
    </submittedName>
</protein>
<keyword evidence="8 13" id="KW-0175">Coiled coil</keyword>
<comment type="function">
    <text evidence="10">Plays a role in endocytosis and regulates internalization of plasma membrane proteins. Overexpression impairs internalization of SLC2A1/GLUT1 and TRPV4 and increases the levels of SLC2A1/GLUT1 and TRPV4 at the cell membrane. Inhibits the TRPV4 calcium channel activity.</text>
</comment>
<organism evidence="19 20">
    <name type="scientific">Rotaria sordida</name>
    <dbReference type="NCBI Taxonomy" id="392033"/>
    <lineage>
        <taxon>Eukaryota</taxon>
        <taxon>Metazoa</taxon>
        <taxon>Spiralia</taxon>
        <taxon>Gnathifera</taxon>
        <taxon>Rotifera</taxon>
        <taxon>Eurotatoria</taxon>
        <taxon>Bdelloidea</taxon>
        <taxon>Philodinida</taxon>
        <taxon>Philodinidae</taxon>
        <taxon>Rotaria</taxon>
    </lineage>
</organism>
<dbReference type="GO" id="GO:0005886">
    <property type="term" value="C:plasma membrane"/>
    <property type="evidence" value="ECO:0007669"/>
    <property type="project" value="UniProtKB-SubCell"/>
</dbReference>
<dbReference type="PRINTS" id="PR00452">
    <property type="entry name" value="SH3DOMAIN"/>
</dbReference>
<dbReference type="EMBL" id="CAJNOH010000041">
    <property type="protein sequence ID" value="CAF0799510.1"/>
    <property type="molecule type" value="Genomic_DNA"/>
</dbReference>
<keyword evidence="5" id="KW-1003">Cell membrane</keyword>
<dbReference type="SUPFAM" id="SSF50044">
    <property type="entry name" value="SH3-domain"/>
    <property type="match status" value="1"/>
</dbReference>
<feature type="compositionally biased region" description="Polar residues" evidence="15">
    <location>
        <begin position="523"/>
        <end position="537"/>
    </location>
</feature>
<dbReference type="InterPro" id="IPR036028">
    <property type="entry name" value="SH3-like_dom_sf"/>
</dbReference>
<feature type="region of interest" description="Disordered" evidence="15">
    <location>
        <begin position="523"/>
        <end position="576"/>
    </location>
</feature>
<feature type="chain" id="PRO_5032532406" evidence="16">
    <location>
        <begin position="20"/>
        <end position="634"/>
    </location>
</feature>
<dbReference type="AlphaFoldDB" id="A0A813ST67"/>
<dbReference type="PANTHER" id="PTHR23065:SF11">
    <property type="entry name" value="SYNDAPIN, ISOFORM C"/>
    <property type="match status" value="1"/>
</dbReference>
<reference evidence="19" key="1">
    <citation type="submission" date="2021-02" db="EMBL/GenBank/DDBJ databases">
        <authorList>
            <person name="Nowell W R."/>
        </authorList>
    </citation>
    <scope>NUCLEOTIDE SEQUENCE</scope>
</reference>
<dbReference type="SMART" id="SM00055">
    <property type="entry name" value="FCH"/>
    <property type="match status" value="1"/>
</dbReference>
<comment type="subcellular location">
    <subcellularLocation>
        <location evidence="2">Cell membrane</location>
    </subcellularLocation>
    <subcellularLocation>
        <location evidence="3">Cytoplasm</location>
    </subcellularLocation>
    <subcellularLocation>
        <location evidence="1">Endomembrane system</location>
        <topology evidence="1">Peripheral membrane protein</topology>
    </subcellularLocation>
</comment>
<dbReference type="InterPro" id="IPR001452">
    <property type="entry name" value="SH3_domain"/>
</dbReference>
<dbReference type="Gene3D" id="1.20.1270.60">
    <property type="entry name" value="Arfaptin homology (AH) domain/BAR domain"/>
    <property type="match status" value="1"/>
</dbReference>
<name>A0A813ST67_9BILA</name>
<keyword evidence="6" id="KW-0963">Cytoplasm</keyword>
<dbReference type="PROSITE" id="PS50002">
    <property type="entry name" value="SH3"/>
    <property type="match status" value="1"/>
</dbReference>
<proteinExistence type="predicted"/>
<dbReference type="GO" id="GO:0005768">
    <property type="term" value="C:endosome"/>
    <property type="evidence" value="ECO:0007669"/>
    <property type="project" value="TreeGrafter"/>
</dbReference>
<keyword evidence="16" id="KW-0732">Signal</keyword>
<evidence type="ECO:0000256" key="4">
    <source>
        <dbReference type="ARBA" id="ARBA00022443"/>
    </source>
</evidence>
<evidence type="ECO:0000259" key="17">
    <source>
        <dbReference type="PROSITE" id="PS50002"/>
    </source>
</evidence>
<evidence type="ECO:0000256" key="1">
    <source>
        <dbReference type="ARBA" id="ARBA00004184"/>
    </source>
</evidence>
<sequence length="634" mass="72193">MVIIVVIFFVYDLLYPTEEQQINYCFIFFIILLSIHKSIMDTGNVDKTNVDNDLYLPQTDSFWEMGKYNRVVKRCDDGNKLTTDLVSMISERAELEKTFSKMLKGWSKKWSDYVAKSSEFGSMSSAWKAIMGEADASAEVHQTVHDELQNDIIPAIKTWQKTKYVKSMMHVKPTKDFDDEFKRAQKPWAKLYVKVDKYKRDYHTATKNLKMAETQENNSKLDGSVPSDQRAKVAEKLERCRKEKESAKSKYNEALQELNRANPKYMDDMNDVFSRCQTFEKDRLVKFREFLGATEKCLDLSNRLQSSNFQQFSQTIKNCDADKDLSWWSDIYGAGMKMNWPTFEESTNLAHHQQQNHFSYCANDLSNGYDTYHRRQLAHFVSQTSAAVAYDTRVLVVDSYATIRRSMRRTAAVVTRVRRDLIKREEYTEAHRTLSRRVKGDIEKENPVVVTAIRSNANSSSGVAPVDSRLSTNNAAFNEETDSASASPYMGSYHQQVSAPADVSPSWVTNSWTNDYGVGTSNGGHSSLPTYQSSYPPTANPFYEDDDMNNGDSLSSSHQPSHQSPTSAGGSSFDSSAGVPVRALYDYEAQEEDELSFKQGDIFTKLEDEDDQGWCKGRVGNRIGLYPATYVEGF</sequence>
<evidence type="ECO:0000256" key="10">
    <source>
        <dbReference type="ARBA" id="ARBA00055545"/>
    </source>
</evidence>
<dbReference type="CDD" id="cd07655">
    <property type="entry name" value="F-BAR_PACSIN"/>
    <property type="match status" value="1"/>
</dbReference>
<dbReference type="Gene3D" id="2.30.30.40">
    <property type="entry name" value="SH3 Domains"/>
    <property type="match status" value="1"/>
</dbReference>
<dbReference type="CDD" id="cd11843">
    <property type="entry name" value="SH3_PACSIN"/>
    <property type="match status" value="1"/>
</dbReference>
<evidence type="ECO:0000256" key="13">
    <source>
        <dbReference type="PROSITE-ProRule" id="PRU01077"/>
    </source>
</evidence>
<evidence type="ECO:0000313" key="20">
    <source>
        <dbReference type="Proteomes" id="UP000663854"/>
    </source>
</evidence>
<accession>A0A813ST67</accession>
<dbReference type="GO" id="GO:0007010">
    <property type="term" value="P:cytoskeleton organization"/>
    <property type="evidence" value="ECO:0007669"/>
    <property type="project" value="TreeGrafter"/>
</dbReference>
<comment type="caution">
    <text evidence="19">The sequence shown here is derived from an EMBL/GenBank/DDBJ whole genome shotgun (WGS) entry which is preliminary data.</text>
</comment>
<dbReference type="GO" id="GO:0005543">
    <property type="term" value="F:phospholipid binding"/>
    <property type="evidence" value="ECO:0007669"/>
    <property type="project" value="TreeGrafter"/>
</dbReference>
<dbReference type="SUPFAM" id="SSF103657">
    <property type="entry name" value="BAR/IMD domain-like"/>
    <property type="match status" value="1"/>
</dbReference>
<dbReference type="GO" id="GO:0030100">
    <property type="term" value="P:regulation of endocytosis"/>
    <property type="evidence" value="ECO:0007669"/>
    <property type="project" value="TreeGrafter"/>
</dbReference>
<evidence type="ECO:0000256" key="5">
    <source>
        <dbReference type="ARBA" id="ARBA00022475"/>
    </source>
</evidence>
<dbReference type="SMART" id="SM00326">
    <property type="entry name" value="SH3"/>
    <property type="match status" value="1"/>
</dbReference>
<feature type="domain" description="F-BAR" evidence="18">
    <location>
        <begin position="56"/>
        <end position="324"/>
    </location>
</feature>
<evidence type="ECO:0000256" key="16">
    <source>
        <dbReference type="SAM" id="SignalP"/>
    </source>
</evidence>
<dbReference type="Pfam" id="PF00018">
    <property type="entry name" value="SH3_1"/>
    <property type="match status" value="1"/>
</dbReference>
<gene>
    <name evidence="19" type="ORF">PYM288_LOCUS4537</name>
</gene>
<keyword evidence="4 12" id="KW-0728">SH3 domain</keyword>
<evidence type="ECO:0000256" key="9">
    <source>
        <dbReference type="ARBA" id="ARBA00023136"/>
    </source>
</evidence>
<evidence type="ECO:0000256" key="6">
    <source>
        <dbReference type="ARBA" id="ARBA00022490"/>
    </source>
</evidence>
<evidence type="ECO:0000256" key="3">
    <source>
        <dbReference type="ARBA" id="ARBA00004496"/>
    </source>
</evidence>
<dbReference type="InterPro" id="IPR001060">
    <property type="entry name" value="FCH_dom"/>
</dbReference>
<evidence type="ECO:0000256" key="8">
    <source>
        <dbReference type="ARBA" id="ARBA00023054"/>
    </source>
</evidence>
<evidence type="ECO:0000256" key="11">
    <source>
        <dbReference type="ARBA" id="ARBA00064966"/>
    </source>
</evidence>
<evidence type="ECO:0000313" key="19">
    <source>
        <dbReference type="EMBL" id="CAF0799510.1"/>
    </source>
</evidence>
<dbReference type="PROSITE" id="PS51741">
    <property type="entry name" value="F_BAR"/>
    <property type="match status" value="1"/>
</dbReference>
<dbReference type="FunFam" id="1.20.1270.60:FF:000009">
    <property type="entry name" value="Protein kinase C and casein kinase substrate in neurons 2"/>
    <property type="match status" value="1"/>
</dbReference>
<feature type="coiled-coil region" evidence="14">
    <location>
        <begin position="195"/>
        <end position="261"/>
    </location>
</feature>
<evidence type="ECO:0000256" key="15">
    <source>
        <dbReference type="SAM" id="MobiDB-lite"/>
    </source>
</evidence>
<keyword evidence="7" id="KW-0597">Phosphoprotein</keyword>
<keyword evidence="9" id="KW-0472">Membrane</keyword>
<feature type="domain" description="SH3" evidence="17">
    <location>
        <begin position="576"/>
        <end position="634"/>
    </location>
</feature>
<dbReference type="FunFam" id="2.30.30.40:FF:000014">
    <property type="entry name" value="Kinase C and casein kinase substrate in neurons protein"/>
    <property type="match status" value="1"/>
</dbReference>
<evidence type="ECO:0000256" key="7">
    <source>
        <dbReference type="ARBA" id="ARBA00022553"/>
    </source>
</evidence>
<feature type="compositionally biased region" description="Low complexity" evidence="15">
    <location>
        <begin position="553"/>
        <end position="576"/>
    </location>
</feature>
<dbReference type="PANTHER" id="PTHR23065">
    <property type="entry name" value="PROLINE-SERINE-THREONINE PHOSPHATASE INTERACTING PROTEIN 1"/>
    <property type="match status" value="1"/>
</dbReference>
<dbReference type="InterPro" id="IPR027267">
    <property type="entry name" value="AH/BAR_dom_sf"/>
</dbReference>
<dbReference type="Pfam" id="PF00611">
    <property type="entry name" value="FCH"/>
    <property type="match status" value="1"/>
</dbReference>
<feature type="signal peptide" evidence="16">
    <location>
        <begin position="1"/>
        <end position="19"/>
    </location>
</feature>
<dbReference type="InterPro" id="IPR031160">
    <property type="entry name" value="F_BAR_dom"/>
</dbReference>
<evidence type="ECO:0000256" key="14">
    <source>
        <dbReference type="SAM" id="Coils"/>
    </source>
</evidence>
<evidence type="ECO:0000259" key="18">
    <source>
        <dbReference type="PROSITE" id="PS51741"/>
    </source>
</evidence>
<comment type="subunit">
    <text evidence="11">Homodimer. May form heterooligomers with other PACSINs. Interacts (via SH3 domain) with DNM1, SYNJ1 and WASL. Interacts with TRPV4.</text>
</comment>
<dbReference type="GO" id="GO:0097320">
    <property type="term" value="P:plasma membrane tubulation"/>
    <property type="evidence" value="ECO:0007669"/>
    <property type="project" value="TreeGrafter"/>
</dbReference>
<dbReference type="Proteomes" id="UP000663854">
    <property type="component" value="Unassembled WGS sequence"/>
</dbReference>
<evidence type="ECO:0000256" key="2">
    <source>
        <dbReference type="ARBA" id="ARBA00004236"/>
    </source>
</evidence>
<evidence type="ECO:0000256" key="12">
    <source>
        <dbReference type="PROSITE-ProRule" id="PRU00192"/>
    </source>
</evidence>